<sequence>MDERQQIQELKTHNKVLIDLLKGTNEYVIWTFIFAVTSLVVAFTYIFTVDAVIERKGFLAINYMLLITSVIWLSITTRDYRKKATIELHSKNLQHNILNRTWGNYYLRMAVAITFFAISMLIFVVAMYAMPLQRTDKMNAILVEILLLAGGLQLAKTLHDMVDAQVFSEMHKVE</sequence>
<gene>
    <name evidence="2" type="ORF">Edafosvirus2_65</name>
</gene>
<accession>A0A3G4ZSL2</accession>
<keyword evidence="1" id="KW-0472">Membrane</keyword>
<feature type="transmembrane region" description="Helical" evidence="1">
    <location>
        <begin position="105"/>
        <end position="129"/>
    </location>
</feature>
<reference evidence="2" key="1">
    <citation type="submission" date="2018-10" db="EMBL/GenBank/DDBJ databases">
        <title>Hidden diversity of soil giant viruses.</title>
        <authorList>
            <person name="Schulz F."/>
            <person name="Alteio L."/>
            <person name="Goudeau D."/>
            <person name="Ryan E.M."/>
            <person name="Malmstrom R.R."/>
            <person name="Blanchard J."/>
            <person name="Woyke T."/>
        </authorList>
    </citation>
    <scope>NUCLEOTIDE SEQUENCE</scope>
    <source>
        <strain evidence="2">EDV1</strain>
    </source>
</reference>
<feature type="transmembrane region" description="Helical" evidence="1">
    <location>
        <begin position="58"/>
        <end position="75"/>
    </location>
</feature>
<protein>
    <submittedName>
        <fullName evidence="2">Uncharacterized protein</fullName>
    </submittedName>
</protein>
<proteinExistence type="predicted"/>
<name>A0A3G4ZSL2_9VIRU</name>
<evidence type="ECO:0000256" key="1">
    <source>
        <dbReference type="SAM" id="Phobius"/>
    </source>
</evidence>
<keyword evidence="1" id="KW-1133">Transmembrane helix</keyword>
<evidence type="ECO:0000313" key="2">
    <source>
        <dbReference type="EMBL" id="AYV77886.1"/>
    </source>
</evidence>
<dbReference type="EMBL" id="MK072067">
    <property type="protein sequence ID" value="AYV77886.1"/>
    <property type="molecule type" value="Genomic_DNA"/>
</dbReference>
<feature type="transmembrane region" description="Helical" evidence="1">
    <location>
        <begin position="27"/>
        <end position="46"/>
    </location>
</feature>
<organism evidence="2">
    <name type="scientific">Edafosvirus sp</name>
    <dbReference type="NCBI Taxonomy" id="2487765"/>
    <lineage>
        <taxon>Viruses</taxon>
        <taxon>Varidnaviria</taxon>
        <taxon>Bamfordvirae</taxon>
        <taxon>Nucleocytoviricota</taxon>
        <taxon>Megaviricetes</taxon>
        <taxon>Imitervirales</taxon>
        <taxon>Mimiviridae</taxon>
        <taxon>Klosneuvirinae</taxon>
    </lineage>
</organism>
<keyword evidence="1" id="KW-0812">Transmembrane</keyword>